<dbReference type="PANTHER" id="PTHR46449:SF5">
    <property type="entry name" value="FAMILY WITH SEQUENCE SIMILARITY 47 MEMBER E"/>
    <property type="match status" value="1"/>
</dbReference>
<keyword evidence="3" id="KW-1185">Reference proteome</keyword>
<dbReference type="Proteomes" id="UP000695022">
    <property type="component" value="Unplaced"/>
</dbReference>
<comment type="similarity">
    <text evidence="1">Belongs to the FAM47 family.</text>
</comment>
<proteinExistence type="inferred from homology"/>
<feature type="region of interest" description="Disordered" evidence="2">
    <location>
        <begin position="228"/>
        <end position="247"/>
    </location>
</feature>
<evidence type="ECO:0000256" key="1">
    <source>
        <dbReference type="ARBA" id="ARBA00005277"/>
    </source>
</evidence>
<dbReference type="InterPro" id="IPR032743">
    <property type="entry name" value="FAM47"/>
</dbReference>
<dbReference type="RefSeq" id="XP_014675472.1">
    <property type="nucleotide sequence ID" value="XM_014819986.1"/>
</dbReference>
<name>A0ABM1ETF1_PRICU</name>
<gene>
    <name evidence="4" type="primary">LOC106815518</name>
</gene>
<organism evidence="3 4">
    <name type="scientific">Priapulus caudatus</name>
    <name type="common">Priapulid worm</name>
    <dbReference type="NCBI Taxonomy" id="37621"/>
    <lineage>
        <taxon>Eukaryota</taxon>
        <taxon>Metazoa</taxon>
        <taxon>Ecdysozoa</taxon>
        <taxon>Scalidophora</taxon>
        <taxon>Priapulida</taxon>
        <taxon>Priapulimorpha</taxon>
        <taxon>Priapulimorphida</taxon>
        <taxon>Priapulidae</taxon>
        <taxon>Priapulus</taxon>
    </lineage>
</organism>
<sequence>MAQNKYDLCLVPTINNNKTRRQPWYRERLQTELTKLSRVGAGPRKNACILGTHWSFLVGGLDDFRDGLPPDENAGVLRKVRVGSRTVPGMSDVFPPLPLPLKSKKQLSKYDKCFAKCTPNQHKRRNRIEGLEEALLSHPLALYPQLVQAVEPRVTIIMNIELYTVFEDVVNLLDPSMNKQKAEVLMAEKNVEATINQSSIRKPLLTSSLAKSQGTATDEKRPRCSYVLPKSTSDGAGGVSASDVGQQNEQMRRLARKFYELVRDVGPGSYSVEEPAVLNLFTGELDNKPAMTFPIHVVSTNSVPSELKAEAGMSQ</sequence>
<dbReference type="Pfam" id="PF14642">
    <property type="entry name" value="FAM47"/>
    <property type="match status" value="1"/>
</dbReference>
<reference evidence="4" key="1">
    <citation type="submission" date="2025-08" db="UniProtKB">
        <authorList>
            <consortium name="RefSeq"/>
        </authorList>
    </citation>
    <scope>IDENTIFICATION</scope>
</reference>
<evidence type="ECO:0000313" key="4">
    <source>
        <dbReference type="RefSeq" id="XP_014675472.1"/>
    </source>
</evidence>
<evidence type="ECO:0000256" key="2">
    <source>
        <dbReference type="SAM" id="MobiDB-lite"/>
    </source>
</evidence>
<evidence type="ECO:0000313" key="3">
    <source>
        <dbReference type="Proteomes" id="UP000695022"/>
    </source>
</evidence>
<accession>A0ABM1ETF1</accession>
<dbReference type="GeneID" id="106815518"/>
<dbReference type="PANTHER" id="PTHR46449">
    <property type="entry name" value="ZGC:158260"/>
    <property type="match status" value="1"/>
</dbReference>
<protein>
    <submittedName>
        <fullName evidence="4">Protein FAM47E-like</fullName>
    </submittedName>
</protein>